<feature type="coiled-coil region" evidence="1">
    <location>
        <begin position="374"/>
        <end position="401"/>
    </location>
</feature>
<sequence length="745" mass="86981">MGRPSAVSAPDYSKATDAKDFLDQIGQIVYEKVHGEAKNYVSELKGDLSKATYPKDKRPEGSTPKDPCELQYDYNTNVTHGFGQEYPCETDIVERFSDKQGAQCDKKKIKCKKDIDNECGACAPYRRLHVCVRNLENINDYSKINNTHNLLVEVCLAAKYEGASITRYHDQHKRTNPDSQLCTELARSFADIGDIVRGKDLYLGDNRKDREQRKKLEKNLKTIFENIQSSNVELKRLPLDELREDWWEENREKIWKAITCNAGGGKYFRNTCGDVKRPTPTNEKCQCINFSVPTYFDYVPQYLRWFEEWAEDFCRKRKHRLKDVRKICRGEGGKERYCSGDGHGFDCTKTVRAKGIYAISNECTKCAIWCRPYKRWLENQKQEFEKQKKKFENEIRHRNRRKRDISTNNEGYDRKFYEEIQRNFEGVNKFLDLLKNETECKGITNKEEGIINFNEDHEVKGTFYHSQYCEPCPECGVKEVTFEEKEIDTEGKCKVEDIYKPEGKKIEEIKIISFGDKPEEIKKKIELFCNKSVEESRREELHEVWNCYYDVKGGACALEKKEGEKKVKKQKTFNDFFYFYIGRVLNDYIEWREKLGKCLQNGKAIKCGKNCKDDCGCFKRWVEQKKEEWGKIKVHFDKQDFGSRVGILGGLLTPDFVLEQVLELEQLFQSIQDAYQNGKAIEGIKQTLQKRKNQETNNADDTVKRNTIDLLFEHELQEAEQCKQKHNNCQDPQPSTPAGGRSATP</sequence>
<dbReference type="Gene3D" id="1.20.58.830">
    <property type="match status" value="2"/>
</dbReference>
<gene>
    <name evidence="8" type="primary">var60</name>
</gene>
<evidence type="ECO:0000259" key="6">
    <source>
        <dbReference type="Pfam" id="PF21807"/>
    </source>
</evidence>
<feature type="domain" description="Duffy-antigen binding" evidence="4">
    <location>
        <begin position="120"/>
        <end position="304"/>
    </location>
</feature>
<evidence type="ECO:0000259" key="4">
    <source>
        <dbReference type="Pfam" id="PF05424"/>
    </source>
</evidence>
<dbReference type="GO" id="GO:0016020">
    <property type="term" value="C:membrane"/>
    <property type="evidence" value="ECO:0007669"/>
    <property type="project" value="InterPro"/>
</dbReference>
<name>A0A0F6P8Y0_PLAFA</name>
<dbReference type="Pfam" id="PF21807">
    <property type="entry name" value="PfEMP1_CIDRalpha1_dom"/>
    <property type="match status" value="1"/>
</dbReference>
<dbReference type="InterPro" id="IPR054595">
    <property type="entry name" value="DBL_C"/>
</dbReference>
<dbReference type="InterPro" id="IPR008602">
    <property type="entry name" value="Duffy-antigen-binding"/>
</dbReference>
<evidence type="ECO:0000256" key="2">
    <source>
        <dbReference type="SAM" id="MobiDB-lite"/>
    </source>
</evidence>
<reference evidence="8" key="1">
    <citation type="journal article" date="2015" name="Malar. J.">
        <title>Transcription of the var genes from a freshly-obtained field isolate of Plasmodium falciparum shows more variable switching patterns than long laboratory-adapted isolates.</title>
        <authorList>
            <person name="Ye R."/>
            <person name="Zhang D."/>
            <person name="Chen B."/>
            <person name="Zhu Y."/>
            <person name="Zhang Y."/>
            <person name="Wang S."/>
            <person name="Pan W."/>
        </authorList>
    </citation>
    <scope>NUCLEOTIDE SEQUENCE</scope>
    <source>
        <strain evidence="8">FCYN0906-5H</strain>
    </source>
</reference>
<dbReference type="AlphaFoldDB" id="A0A0F6P8Y0"/>
<feature type="domain" description="Duffy-binding-like" evidence="3">
    <location>
        <begin position="576"/>
        <end position="728"/>
    </location>
</feature>
<organism evidence="8">
    <name type="scientific">Plasmodium falciparum</name>
    <name type="common">malaria parasite P. falciparum</name>
    <dbReference type="NCBI Taxonomy" id="5833"/>
    <lineage>
        <taxon>Eukaryota</taxon>
        <taxon>Sar</taxon>
        <taxon>Alveolata</taxon>
        <taxon>Apicomplexa</taxon>
        <taxon>Aconoidasida</taxon>
        <taxon>Haemosporida</taxon>
        <taxon>Plasmodiidae</taxon>
        <taxon>Plasmodium</taxon>
        <taxon>Plasmodium (Laverania)</taxon>
    </lineage>
</organism>
<keyword evidence="1" id="KW-0175">Coiled coil</keyword>
<evidence type="ECO:0000313" key="8">
    <source>
        <dbReference type="EMBL" id="AJD77416.1"/>
    </source>
</evidence>
<evidence type="ECO:0000259" key="7">
    <source>
        <dbReference type="Pfam" id="PF22672"/>
    </source>
</evidence>
<feature type="domain" description="PfEMP1 CIDRalpha1" evidence="6">
    <location>
        <begin position="508"/>
        <end position="563"/>
    </location>
</feature>
<evidence type="ECO:0000256" key="1">
    <source>
        <dbReference type="SAM" id="Coils"/>
    </source>
</evidence>
<dbReference type="Pfam" id="PF03011">
    <property type="entry name" value="PFEMP"/>
    <property type="match status" value="1"/>
</dbReference>
<dbReference type="InterPro" id="IPR004258">
    <property type="entry name" value="DBL"/>
</dbReference>
<dbReference type="InterPro" id="IPR029210">
    <property type="entry name" value="PfEMP1_NTS"/>
</dbReference>
<feature type="domain" description="Plasmodium falciparum erythrocyte membrane protein-1 N-terminal segment" evidence="5">
    <location>
        <begin position="17"/>
        <end position="52"/>
    </location>
</feature>
<dbReference type="Pfam" id="PF05424">
    <property type="entry name" value="Duffy_binding"/>
    <property type="match status" value="1"/>
</dbReference>
<protein>
    <submittedName>
        <fullName evidence="8">Erythrocyte membrane protein 1</fullName>
    </submittedName>
</protein>
<feature type="domain" description="Duffy-binding-like" evidence="7">
    <location>
        <begin position="308"/>
        <end position="467"/>
    </location>
</feature>
<accession>A0A0F6P8Y0</accession>
<dbReference type="Pfam" id="PF15447">
    <property type="entry name" value="NTS"/>
    <property type="match status" value="1"/>
</dbReference>
<dbReference type="InterPro" id="IPR049158">
    <property type="entry name" value="PfEMP1_CIDRalpha1_dom"/>
</dbReference>
<dbReference type="GO" id="GO:0046789">
    <property type="term" value="F:host cell surface receptor binding"/>
    <property type="evidence" value="ECO:0007669"/>
    <property type="project" value="InterPro"/>
</dbReference>
<proteinExistence type="predicted"/>
<dbReference type="EMBL" id="KJ856486">
    <property type="protein sequence ID" value="AJD77416.1"/>
    <property type="molecule type" value="Genomic_DNA"/>
</dbReference>
<dbReference type="VEuPathDB" id="PlasmoDB:PfHB3_000008800"/>
<dbReference type="Pfam" id="PF22672">
    <property type="entry name" value="DBL_C"/>
    <property type="match status" value="1"/>
</dbReference>
<evidence type="ECO:0000259" key="3">
    <source>
        <dbReference type="Pfam" id="PF03011"/>
    </source>
</evidence>
<dbReference type="Gene3D" id="1.20.1310.20">
    <property type="entry name" value="Duffy-antigen binding domain"/>
    <property type="match status" value="1"/>
</dbReference>
<feature type="region of interest" description="Disordered" evidence="2">
    <location>
        <begin position="722"/>
        <end position="745"/>
    </location>
</feature>
<dbReference type="VEuPathDB" id="PlasmoDB:PfGB4_050005300"/>
<dbReference type="SUPFAM" id="SSF140924">
    <property type="entry name" value="Duffy binding domain-like"/>
    <property type="match status" value="2"/>
</dbReference>
<feature type="coiled-coil region" evidence="1">
    <location>
        <begin position="206"/>
        <end position="233"/>
    </location>
</feature>
<feature type="non-terminal residue" evidence="8">
    <location>
        <position position="745"/>
    </location>
</feature>
<evidence type="ECO:0000259" key="5">
    <source>
        <dbReference type="Pfam" id="PF15447"/>
    </source>
</evidence>
<dbReference type="VEuPathDB" id="PlasmoDB:PfNF166_000006900"/>
<dbReference type="VEuPathDB" id="PlasmoDB:PfKE01_120046100"/>
<dbReference type="InterPro" id="IPR042202">
    <property type="entry name" value="Duffy-ag-bd_sf"/>
</dbReference>
<feature type="compositionally biased region" description="Basic and acidic residues" evidence="2">
    <location>
        <begin position="50"/>
        <end position="60"/>
    </location>
</feature>
<feature type="region of interest" description="Disordered" evidence="2">
    <location>
        <begin position="50"/>
        <end position="69"/>
    </location>
</feature>